<sequence length="154" mass="17118">MSYGKHSQNVNGGSMAARKITRGMVRAVTLKLLKEQDGMCLVCAKPIDITKKGAVGDGPALDHCHRTGFIRGVLHRSCNGGIGKAESVIGRWVTGSMQDETAIVQDMQRMVDYLKRPNTDLLYYTFKTPEEQAQAQKLKARKARARRKARETIK</sequence>
<dbReference type="Gene3D" id="3.40.1800.10">
    <property type="entry name" value="His-Me finger endonucleases"/>
    <property type="match status" value="1"/>
</dbReference>
<dbReference type="InterPro" id="IPR038563">
    <property type="entry name" value="Endonuclease_7_sf"/>
</dbReference>
<dbReference type="InterPro" id="IPR044925">
    <property type="entry name" value="His-Me_finger_sf"/>
</dbReference>
<keyword evidence="1" id="KW-0255">Endonuclease</keyword>
<dbReference type="Proteomes" id="UP001295980">
    <property type="component" value="Chromosome"/>
</dbReference>
<evidence type="ECO:0000313" key="1">
    <source>
        <dbReference type="EMBL" id="CAK1256957.1"/>
    </source>
</evidence>
<dbReference type="GO" id="GO:0004519">
    <property type="term" value="F:endonuclease activity"/>
    <property type="evidence" value="ECO:0007669"/>
    <property type="project" value="UniProtKB-KW"/>
</dbReference>
<keyword evidence="1" id="KW-0540">Nuclease</keyword>
<reference evidence="1" key="1">
    <citation type="submission" date="2023-10" db="EMBL/GenBank/DDBJ databases">
        <authorList>
            <person name="Robby Concha-Eloko"/>
            <person name="Pilar Barberan- Martinez"/>
            <person name="Rafael Sanjuan"/>
            <person name="Pilar Domingo-Calap"/>
        </authorList>
    </citation>
    <scope>NUCLEOTIDE SEQUENCE</scope>
</reference>
<dbReference type="EMBL" id="OY757065">
    <property type="protein sequence ID" value="CAK1256957.1"/>
    <property type="molecule type" value="Genomic_DNA"/>
</dbReference>
<dbReference type="InterPro" id="IPR004211">
    <property type="entry name" value="Endonuclease_7"/>
</dbReference>
<accession>A0AAD2JUI1</accession>
<dbReference type="Pfam" id="PF02945">
    <property type="entry name" value="Endonuclease_7"/>
    <property type="match status" value="1"/>
</dbReference>
<dbReference type="SUPFAM" id="SSF54060">
    <property type="entry name" value="His-Me finger endonucleases"/>
    <property type="match status" value="1"/>
</dbReference>
<organism evidence="1 2">
    <name type="scientific">Klebsiella phage vB_Kpn_K40PH129C1</name>
    <dbReference type="NCBI Taxonomy" id="3071612"/>
    <lineage>
        <taxon>Viruses</taxon>
        <taxon>Duplodnaviria</taxon>
        <taxon>Heunggongvirae</taxon>
        <taxon>Uroviricota</taxon>
        <taxon>Caudoviricetes</taxon>
        <taxon>Autographivirales</taxon>
        <taxon>Autoscriptoviridae</taxon>
        <taxon>Slopekvirinae</taxon>
        <taxon>Drulisvirus</taxon>
        <taxon>Drulisvirus K40PH129C1</taxon>
    </lineage>
</organism>
<protein>
    <submittedName>
        <fullName evidence="1">Endonuclease VII</fullName>
    </submittedName>
</protein>
<keyword evidence="1" id="KW-0378">Hydrolase</keyword>
<name>A0AAD2JUI1_9CAUD</name>
<gene>
    <name evidence="1" type="ORF">K40PH129C1_LOCUS40</name>
</gene>
<proteinExistence type="predicted"/>
<keyword evidence="2" id="KW-1185">Reference proteome</keyword>
<evidence type="ECO:0000313" key="2">
    <source>
        <dbReference type="Proteomes" id="UP001295980"/>
    </source>
</evidence>